<reference evidence="4" key="1">
    <citation type="submission" date="2021-02" db="EMBL/GenBank/DDBJ databases">
        <authorList>
            <person name="Dougan E. K."/>
            <person name="Rhodes N."/>
            <person name="Thang M."/>
            <person name="Chan C."/>
        </authorList>
    </citation>
    <scope>NUCLEOTIDE SEQUENCE</scope>
</reference>
<name>A0A812IMH0_SYMPI</name>
<proteinExistence type="inferred from homology"/>
<dbReference type="InterPro" id="IPR038538">
    <property type="entry name" value="MTERF_sf"/>
</dbReference>
<accession>A0A812IMH0</accession>
<dbReference type="Proteomes" id="UP000649617">
    <property type="component" value="Unassembled WGS sequence"/>
</dbReference>
<feature type="signal peptide" evidence="3">
    <location>
        <begin position="1"/>
        <end position="24"/>
    </location>
</feature>
<dbReference type="Gene3D" id="1.25.70.10">
    <property type="entry name" value="Transcription termination factor 3, mitochondrial"/>
    <property type="match status" value="1"/>
</dbReference>
<dbReference type="EMBL" id="CAJNIZ010000328">
    <property type="protein sequence ID" value="CAE7159052.1"/>
    <property type="molecule type" value="Genomic_DNA"/>
</dbReference>
<dbReference type="PANTHER" id="PTHR13068">
    <property type="entry name" value="CGI-12 PROTEIN-RELATED"/>
    <property type="match status" value="1"/>
</dbReference>
<evidence type="ECO:0000313" key="5">
    <source>
        <dbReference type="Proteomes" id="UP000649617"/>
    </source>
</evidence>
<keyword evidence="5" id="KW-1185">Reference proteome</keyword>
<dbReference type="InterPro" id="IPR003690">
    <property type="entry name" value="MTERF"/>
</dbReference>
<evidence type="ECO:0000256" key="3">
    <source>
        <dbReference type="SAM" id="SignalP"/>
    </source>
</evidence>
<keyword evidence="3" id="KW-0732">Signal</keyword>
<comment type="similarity">
    <text evidence="1">Belongs to the mTERF family.</text>
</comment>
<keyword evidence="2" id="KW-0809">Transit peptide</keyword>
<evidence type="ECO:0000256" key="1">
    <source>
        <dbReference type="ARBA" id="ARBA00007692"/>
    </source>
</evidence>
<gene>
    <name evidence="4" type="primary">MTERF6</name>
    <name evidence="4" type="ORF">SPIL2461_LOCUS432</name>
</gene>
<organism evidence="4 5">
    <name type="scientific">Symbiodinium pilosum</name>
    <name type="common">Dinoflagellate</name>
    <dbReference type="NCBI Taxonomy" id="2952"/>
    <lineage>
        <taxon>Eukaryota</taxon>
        <taxon>Sar</taxon>
        <taxon>Alveolata</taxon>
        <taxon>Dinophyceae</taxon>
        <taxon>Suessiales</taxon>
        <taxon>Symbiodiniaceae</taxon>
        <taxon>Symbiodinium</taxon>
    </lineage>
</organism>
<dbReference type="Pfam" id="PF02536">
    <property type="entry name" value="mTERF"/>
    <property type="match status" value="1"/>
</dbReference>
<dbReference type="AlphaFoldDB" id="A0A812IMH0"/>
<evidence type="ECO:0000313" key="4">
    <source>
        <dbReference type="EMBL" id="CAE7159052.1"/>
    </source>
</evidence>
<comment type="caution">
    <text evidence="4">The sequence shown here is derived from an EMBL/GenBank/DDBJ whole genome shotgun (WGS) entry which is preliminary data.</text>
</comment>
<evidence type="ECO:0000256" key="2">
    <source>
        <dbReference type="ARBA" id="ARBA00022946"/>
    </source>
</evidence>
<dbReference type="SMART" id="SM00733">
    <property type="entry name" value="Mterf"/>
    <property type="match status" value="4"/>
</dbReference>
<feature type="non-terminal residue" evidence="4">
    <location>
        <position position="1"/>
    </location>
</feature>
<dbReference type="GO" id="GO:0003676">
    <property type="term" value="F:nucleic acid binding"/>
    <property type="evidence" value="ECO:0007669"/>
    <property type="project" value="InterPro"/>
</dbReference>
<sequence length="494" mass="55764">NQSSQKCMRYFFIGLLAVLRWTQCSVPIAPKWWRAGHARQRPGSIAEAELLSHLALLLQPQEPLKEVFRNFPAEKSDKWGKNLVSPDMAVYGALKLNEAALFLEYDGYYRHNTSAGRLADVRKSKALLMNAPAGSQVLRVAHGHRGLKFACETREVIVDSWQVGQGKSILVTVGQVVEKLLAELAHVLKPKLNRALQDFLVSPGNLNTATAVEFTQNLLAERTLRVNMSSVHNLLRMRLNISSSRANWLRDQLGNRGTALVAYTSADNCGRIIWKLRDLGLQEEEIYKAIARNPKIMGRGFEENLHPAVQWFRDLSLKKAEVAKVIARNPQVLGYSIEENMKPTVQWFRDLGLKQTEVAKVIARNPQVLGYSIEENLKPKVQWLAGLGLSQCQIISVAVSQPQLFNLSISRNLSRKISLLRQFVPAGQAATLLTRYPVLFTCGYERWAYRFGVLRENGELSKFASAMILTDENFSRRFVGRHESNRMPICTCKL</sequence>
<protein>
    <submittedName>
        <fullName evidence="4">mTERF6 protein</fullName>
    </submittedName>
</protein>
<dbReference type="OrthoDB" id="431213at2759"/>
<dbReference type="PANTHER" id="PTHR13068:SF173">
    <property type="entry name" value="EMB|CAB62602.1"/>
    <property type="match status" value="1"/>
</dbReference>
<feature type="chain" id="PRO_5032755871" evidence="3">
    <location>
        <begin position="25"/>
        <end position="494"/>
    </location>
</feature>